<comment type="caution">
    <text evidence="2">The sequence shown here is derived from an EMBL/GenBank/DDBJ whole genome shotgun (WGS) entry which is preliminary data.</text>
</comment>
<protein>
    <recommendedName>
        <fullName evidence="1">Linalool dehydratase/isomerase domain-containing protein</fullName>
    </recommendedName>
</protein>
<gene>
    <name evidence="2" type="ORF">GCM10010185_45570</name>
</gene>
<dbReference type="RefSeq" id="WP_189225340.1">
    <property type="nucleotide sequence ID" value="NZ_BMRG01000010.1"/>
</dbReference>
<feature type="domain" description="Linalool dehydratase/isomerase" evidence="1">
    <location>
        <begin position="44"/>
        <end position="362"/>
    </location>
</feature>
<sequence>MSTALTDEQLGHVRHFDNLSRRQPNDWSLMQGKGGNQEDFGGYRFQLAYMAYALALTHRNRLPAAPGLFQPVIQRLIDKILLPEVWMYWRDVGRGGSVFNAALAGSLGEEWDPVARDNIMYSAYVQSMALLHDYLFDSDRYASEGSLTFQYWSPFWGGERKRFPYDREKLNEHIYWQMVSNGYLGVACEPNCVFQICNQPAILGFRLHDLITGGSRAEEVVAGYERAWRDFGRLDSNGHYNMMILQDSRQVLPNALNAPWVDAWCGALMNMWNRGFVRSNYPHQITKLVAVGPEGTLFVPSSPPEEMMGEPVVVDSCDFGWVAAWASEMGDENTSGGLLDHADRFMNPSRRDGGLYYPRNDALTDERGNRTEIEPMSGNVLLGYARLNVQDGLWTLFNEPWDRDRFRQPALTAVDRDVDVSRAECVDGSLRVRLRRVAGVPGDGTVAVSRVRGNGRWTVSTDDRVLATIEDAAVSTEQHEPVDLWTDAADVILRPPYQHQEFTFKRVS</sequence>
<reference evidence="2" key="2">
    <citation type="submission" date="2020-09" db="EMBL/GenBank/DDBJ databases">
        <authorList>
            <person name="Sun Q."/>
            <person name="Ohkuma M."/>
        </authorList>
    </citation>
    <scope>NUCLEOTIDE SEQUENCE</scope>
    <source>
        <strain evidence="2">JCM 3313</strain>
    </source>
</reference>
<dbReference type="Pfam" id="PF18566">
    <property type="entry name" value="Ldi"/>
    <property type="match status" value="1"/>
</dbReference>
<keyword evidence="3" id="KW-1185">Reference proteome</keyword>
<accession>A0A918AT32</accession>
<dbReference type="AlphaFoldDB" id="A0A918AT32"/>
<organism evidence="2 3">
    <name type="scientific">Saccharothrix coeruleofusca</name>
    <dbReference type="NCBI Taxonomy" id="33919"/>
    <lineage>
        <taxon>Bacteria</taxon>
        <taxon>Bacillati</taxon>
        <taxon>Actinomycetota</taxon>
        <taxon>Actinomycetes</taxon>
        <taxon>Pseudonocardiales</taxon>
        <taxon>Pseudonocardiaceae</taxon>
        <taxon>Saccharothrix</taxon>
    </lineage>
</organism>
<dbReference type="EMBL" id="BMRG01000010">
    <property type="protein sequence ID" value="GGP67735.1"/>
    <property type="molecule type" value="Genomic_DNA"/>
</dbReference>
<dbReference type="InterPro" id="IPR041411">
    <property type="entry name" value="Ldi"/>
</dbReference>
<evidence type="ECO:0000259" key="1">
    <source>
        <dbReference type="Pfam" id="PF18566"/>
    </source>
</evidence>
<evidence type="ECO:0000313" key="2">
    <source>
        <dbReference type="EMBL" id="GGP67735.1"/>
    </source>
</evidence>
<evidence type="ECO:0000313" key="3">
    <source>
        <dbReference type="Proteomes" id="UP000639606"/>
    </source>
</evidence>
<proteinExistence type="predicted"/>
<reference evidence="2" key="1">
    <citation type="journal article" date="2014" name="Int. J. Syst. Evol. Microbiol.">
        <title>Complete genome sequence of Corynebacterium casei LMG S-19264T (=DSM 44701T), isolated from a smear-ripened cheese.</title>
        <authorList>
            <consortium name="US DOE Joint Genome Institute (JGI-PGF)"/>
            <person name="Walter F."/>
            <person name="Albersmeier A."/>
            <person name="Kalinowski J."/>
            <person name="Ruckert C."/>
        </authorList>
    </citation>
    <scope>NUCLEOTIDE SEQUENCE</scope>
    <source>
        <strain evidence="2">JCM 3313</strain>
    </source>
</reference>
<name>A0A918AT32_9PSEU</name>
<dbReference type="Proteomes" id="UP000639606">
    <property type="component" value="Unassembled WGS sequence"/>
</dbReference>